<comment type="caution">
    <text evidence="2">The sequence shown here is derived from an EMBL/GenBank/DDBJ whole genome shotgun (WGS) entry which is preliminary data.</text>
</comment>
<evidence type="ECO:0000313" key="2">
    <source>
        <dbReference type="EMBL" id="PYF74245.1"/>
    </source>
</evidence>
<reference evidence="2 3" key="1">
    <citation type="submission" date="2018-06" db="EMBL/GenBank/DDBJ databases">
        <title>Genomic Encyclopedia of Archaeal and Bacterial Type Strains, Phase II (KMG-II): from individual species to whole genera.</title>
        <authorList>
            <person name="Goeker M."/>
        </authorList>
    </citation>
    <scope>NUCLEOTIDE SEQUENCE [LARGE SCALE GENOMIC DNA]</scope>
    <source>
        <strain evidence="2 3">DSM 27372</strain>
    </source>
</reference>
<keyword evidence="3" id="KW-1185">Reference proteome</keyword>
<dbReference type="OrthoDB" id="903892at2"/>
<sequence length="1047" mass="118685">MHKKLIILFGLMVVAISTSFSQGVTFPNDKSNVTFPSPTAASLGKYGEYPVSLYSGQINIDVPLLEINSGKLSLPISLSYNGSGNKPSDIPGWVGLGWSLNAGGVITRIVKNLPDDLQFFGYYYDKNVFNAQLALSEPDPNYCYETIYRRHDLEPDIFLFNFAGHTGKFHFDNHGIPRVESAEKLKIEVIPTNDVLAFFDAFVVTTLDGTKYRFDHKEWGLSGLTFPENSENHVSSWYLTKIENLTGDVITFKYTLPEAKYRFRERSYDKVTFLNSGIGQVAEEGRVPSLIIDQVTYLDEIVFSNGKLKFPKSIRTDFSYKPAPYASLTAEEKKLDNITLYDKSEIPIKKWDFHYIENIGRLKIDSIKESSFSGGQKKVYRFEYNSDLLPTSSAVFVSNDLYNSNDIDHWGYYNAANNDYGRVPITFVPKLNDFIGTANRTAHPRFMKAEMLEKIHYPTGGYTKFEFEPNDYSEQQSGPIEANYEWTEYSFFYESGSFDVDPNTIEIKLDEPTVVQSKRSAINIGPNRQWLPSGSESLTYTLPKGTHTLASIFRTNELLNNGNSDVQTAAGSLRLRKKITSNPYFSIGGGLRIKSVENFDGKDIVKKEYEYKAQNPIYSSGVLSGFPTYFRDLQTIWLNLKGYVVSSESLEELPYGPSVVYKRVAEKLSDGSKIVHNYTSFSEFPDQQGTSYSWVETSMRHPISYNDLRGLEKGTEFYSSSGKKVKEIFNTYTIHPEGQVHIPAIDNKIIFRLRLFSEMLGLQGLPTTVVADANTMSKYTIPSRFVYKQSSREITYTTLGTDPVTIQTDYSYDNPQHFQVTKINSNNSKGELLQKKQFYPHDMISLNRDPNGIYLGMVNQNNISPVIETVGAKNSVQTSLIRNNYYQPFNGVFLPKTIEVQQKDNDPVETEKVYRTYDVKGNPLSIAKNNGPETNYLWSYGGQFPIAEIKNTDYISIENVLGASNIQAFSNSNPSDIQIKTFLSSLRTSLPNAFITAYTYNPLVGITSSTDPKGMTIYYEYDEFQRLKNVKDQDGNIIKNTTYHYKP</sequence>
<dbReference type="Gene3D" id="2.180.10.10">
    <property type="entry name" value="RHS repeat-associated core"/>
    <property type="match status" value="1"/>
</dbReference>
<dbReference type="RefSeq" id="WP_110831372.1">
    <property type="nucleotide sequence ID" value="NZ_QKLU01000004.1"/>
</dbReference>
<accession>A0A318UJV1</accession>
<dbReference type="Proteomes" id="UP000248198">
    <property type="component" value="Unassembled WGS sequence"/>
</dbReference>
<evidence type="ECO:0000256" key="1">
    <source>
        <dbReference type="SAM" id="SignalP"/>
    </source>
</evidence>
<evidence type="ECO:0000313" key="3">
    <source>
        <dbReference type="Proteomes" id="UP000248198"/>
    </source>
</evidence>
<protein>
    <submittedName>
        <fullName evidence="2">YD repeat-containing protein</fullName>
    </submittedName>
</protein>
<dbReference type="EMBL" id="QKLU01000004">
    <property type="protein sequence ID" value="PYF74245.1"/>
    <property type="molecule type" value="Genomic_DNA"/>
</dbReference>
<keyword evidence="1" id="KW-0732">Signal</keyword>
<feature type="signal peptide" evidence="1">
    <location>
        <begin position="1"/>
        <end position="23"/>
    </location>
</feature>
<feature type="chain" id="PRO_5016351734" evidence="1">
    <location>
        <begin position="24"/>
        <end position="1047"/>
    </location>
</feature>
<proteinExistence type="predicted"/>
<organism evidence="2 3">
    <name type="scientific">Pedobacter nutrimenti</name>
    <dbReference type="NCBI Taxonomy" id="1241337"/>
    <lineage>
        <taxon>Bacteria</taxon>
        <taxon>Pseudomonadati</taxon>
        <taxon>Bacteroidota</taxon>
        <taxon>Sphingobacteriia</taxon>
        <taxon>Sphingobacteriales</taxon>
        <taxon>Sphingobacteriaceae</taxon>
        <taxon>Pedobacter</taxon>
    </lineage>
</organism>
<gene>
    <name evidence="2" type="ORF">B0O44_104416</name>
</gene>
<name>A0A318UJV1_9SPHI</name>
<dbReference type="AlphaFoldDB" id="A0A318UJV1"/>